<comment type="subunit">
    <text evidence="8">Homodimers and heterodimers.</text>
</comment>
<dbReference type="InterPro" id="IPR003311">
    <property type="entry name" value="AUX_IAA"/>
</dbReference>
<dbReference type="InterPro" id="IPR053793">
    <property type="entry name" value="PB1-like"/>
</dbReference>
<gene>
    <name evidence="10" type="ORF">C5167_019712</name>
</gene>
<dbReference type="PROSITE" id="PS51745">
    <property type="entry name" value="PB1"/>
    <property type="match status" value="1"/>
</dbReference>
<evidence type="ECO:0000256" key="8">
    <source>
        <dbReference type="RuleBase" id="RU004549"/>
    </source>
</evidence>
<dbReference type="PANTHER" id="PTHR31734:SF157">
    <property type="entry name" value="AUXIN-RESPONSIVE PROTEIN IAA27"/>
    <property type="match status" value="1"/>
</dbReference>
<keyword evidence="5 8" id="KW-0804">Transcription</keyword>
<evidence type="ECO:0000256" key="6">
    <source>
        <dbReference type="ARBA" id="ARBA00023242"/>
    </source>
</evidence>
<evidence type="ECO:0000256" key="7">
    <source>
        <dbReference type="ARBA" id="ARBA00023294"/>
    </source>
</evidence>
<keyword evidence="6 8" id="KW-0539">Nucleus</keyword>
<dbReference type="STRING" id="3469.A0A4Y7IQX8"/>
<dbReference type="FunFam" id="3.10.20.90:FF:000078">
    <property type="entry name" value="Auxin-responsive protein"/>
    <property type="match status" value="1"/>
</dbReference>
<keyword evidence="4 8" id="KW-0805">Transcription regulation</keyword>
<sequence length="294" mass="32400">MEGDYIGLSVGIPSMEIGEKKNKNIIYSSSSYYSTVTTSNQIGFDDNVKETELRLGLPGSKSPERKSGVDGVSSFLGGKVNYGSGFKRGFYDSIHNGSDEKWIFSNLAQNSGSVKDDMVPPLQKLAQEKKQTQSSSAKSQVVGWPPIRSFRKNTMATNPGKDSDEARSDSDLGCLYVKVSMDGAPYLRKVDLKTYCNYVELFSGLEKMFSCFTIGQCGSDGVPGKDVMSGSKLMDLLHGSQHVLAYEDRDDDWMLVGDVPWEMFINSCKRLRIMKGSEAIGLAPRVMEKYKTGN</sequence>
<evidence type="ECO:0000313" key="10">
    <source>
        <dbReference type="EMBL" id="RZC51284.1"/>
    </source>
</evidence>
<dbReference type="PANTHER" id="PTHR31734">
    <property type="entry name" value="AUXIN-RESPONSIVE PROTEIN IAA17"/>
    <property type="match status" value="1"/>
</dbReference>
<dbReference type="Gene3D" id="3.10.20.90">
    <property type="entry name" value="Phosphatidylinositol 3-kinase Catalytic Subunit, Chain A, domain 1"/>
    <property type="match status" value="1"/>
</dbReference>
<dbReference type="Proteomes" id="UP000316621">
    <property type="component" value="Chromosome 2"/>
</dbReference>
<dbReference type="OMA" id="MEEHDYM"/>
<dbReference type="GO" id="GO:0005634">
    <property type="term" value="C:nucleus"/>
    <property type="evidence" value="ECO:0007669"/>
    <property type="project" value="UniProtKB-SubCell"/>
</dbReference>
<accession>A0A4Y7IQX8</accession>
<dbReference type="SUPFAM" id="SSF54277">
    <property type="entry name" value="CAD &amp; PB1 domains"/>
    <property type="match status" value="1"/>
</dbReference>
<evidence type="ECO:0000256" key="2">
    <source>
        <dbReference type="ARBA" id="ARBA00006728"/>
    </source>
</evidence>
<name>A0A4Y7IQX8_PAPSO</name>
<dbReference type="GO" id="GO:0006355">
    <property type="term" value="P:regulation of DNA-templated transcription"/>
    <property type="evidence" value="ECO:0007669"/>
    <property type="project" value="InterPro"/>
</dbReference>
<dbReference type="OrthoDB" id="7848332at2759"/>
<evidence type="ECO:0000256" key="5">
    <source>
        <dbReference type="ARBA" id="ARBA00023163"/>
    </source>
</evidence>
<reference evidence="10 11" key="1">
    <citation type="journal article" date="2018" name="Science">
        <title>The opium poppy genome and morphinan production.</title>
        <authorList>
            <person name="Guo L."/>
            <person name="Winzer T."/>
            <person name="Yang X."/>
            <person name="Li Y."/>
            <person name="Ning Z."/>
            <person name="He Z."/>
            <person name="Teodor R."/>
            <person name="Lu Y."/>
            <person name="Bowser T.A."/>
            <person name="Graham I.A."/>
            <person name="Ye K."/>
        </authorList>
    </citation>
    <scope>NUCLEOTIDE SEQUENCE [LARGE SCALE GENOMIC DNA]</scope>
    <source>
        <strain evidence="11">cv. HN1</strain>
        <tissue evidence="10">Leaves</tissue>
    </source>
</reference>
<evidence type="ECO:0000259" key="9">
    <source>
        <dbReference type="PROSITE" id="PS51745"/>
    </source>
</evidence>
<comment type="function">
    <text evidence="8">Aux/IAA proteins are short-lived transcriptional factors that function as repressors of early auxin response genes at low auxin concentrations.</text>
</comment>
<dbReference type="Gramene" id="RZC51284">
    <property type="protein sequence ID" value="RZC51284"/>
    <property type="gene ID" value="C5167_019712"/>
</dbReference>
<dbReference type="EMBL" id="CM010716">
    <property type="protein sequence ID" value="RZC51284.1"/>
    <property type="molecule type" value="Genomic_DNA"/>
</dbReference>
<proteinExistence type="inferred from homology"/>
<dbReference type="GO" id="GO:0009734">
    <property type="term" value="P:auxin-activated signaling pathway"/>
    <property type="evidence" value="ECO:0007669"/>
    <property type="project" value="UniProtKB-UniRule"/>
</dbReference>
<dbReference type="Pfam" id="PF02309">
    <property type="entry name" value="AUX_IAA"/>
    <property type="match status" value="1"/>
</dbReference>
<feature type="domain" description="PB1" evidence="9">
    <location>
        <begin position="174"/>
        <end position="276"/>
    </location>
</feature>
<evidence type="ECO:0000256" key="3">
    <source>
        <dbReference type="ARBA" id="ARBA00022491"/>
    </source>
</evidence>
<evidence type="ECO:0000256" key="1">
    <source>
        <dbReference type="ARBA" id="ARBA00004123"/>
    </source>
</evidence>
<evidence type="ECO:0000256" key="4">
    <source>
        <dbReference type="ARBA" id="ARBA00023015"/>
    </source>
</evidence>
<keyword evidence="11" id="KW-1185">Reference proteome</keyword>
<comment type="similarity">
    <text evidence="2 8">Belongs to the Aux/IAA family.</text>
</comment>
<protein>
    <recommendedName>
        <fullName evidence="8">Auxin-responsive protein</fullName>
    </recommendedName>
</protein>
<organism evidence="10 11">
    <name type="scientific">Papaver somniferum</name>
    <name type="common">Opium poppy</name>
    <dbReference type="NCBI Taxonomy" id="3469"/>
    <lineage>
        <taxon>Eukaryota</taxon>
        <taxon>Viridiplantae</taxon>
        <taxon>Streptophyta</taxon>
        <taxon>Embryophyta</taxon>
        <taxon>Tracheophyta</taxon>
        <taxon>Spermatophyta</taxon>
        <taxon>Magnoliopsida</taxon>
        <taxon>Ranunculales</taxon>
        <taxon>Papaveraceae</taxon>
        <taxon>Papaveroideae</taxon>
        <taxon>Papaver</taxon>
    </lineage>
</organism>
<keyword evidence="3 8" id="KW-0678">Repressor</keyword>
<evidence type="ECO:0000313" key="11">
    <source>
        <dbReference type="Proteomes" id="UP000316621"/>
    </source>
</evidence>
<comment type="subcellular location">
    <subcellularLocation>
        <location evidence="1 8">Nucleus</location>
    </subcellularLocation>
</comment>
<dbReference type="AlphaFoldDB" id="A0A4Y7IQX8"/>
<dbReference type="InterPro" id="IPR033389">
    <property type="entry name" value="AUX/IAA_dom"/>
</dbReference>
<keyword evidence="7 8" id="KW-0927">Auxin signaling pathway</keyword>